<keyword evidence="1" id="KW-0812">Transmembrane</keyword>
<comment type="caution">
    <text evidence="2">The sequence shown here is derived from an EMBL/GenBank/DDBJ whole genome shotgun (WGS) entry which is preliminary data.</text>
</comment>
<organism evidence="2 3">
    <name type="scientific">Halobacterium bonnevillei</name>
    <dbReference type="NCBI Taxonomy" id="2692200"/>
    <lineage>
        <taxon>Archaea</taxon>
        <taxon>Methanobacteriati</taxon>
        <taxon>Methanobacteriota</taxon>
        <taxon>Stenosarchaea group</taxon>
        <taxon>Halobacteria</taxon>
        <taxon>Halobacteriales</taxon>
        <taxon>Halobacteriaceae</taxon>
        <taxon>Halobacterium</taxon>
    </lineage>
</organism>
<dbReference type="OrthoDB" id="205887at2157"/>
<gene>
    <name evidence="2" type="ORF">GRX66_01895</name>
</gene>
<evidence type="ECO:0000256" key="1">
    <source>
        <dbReference type="SAM" id="Phobius"/>
    </source>
</evidence>
<feature type="transmembrane region" description="Helical" evidence="1">
    <location>
        <begin position="38"/>
        <end position="57"/>
    </location>
</feature>
<dbReference type="EMBL" id="WUUU01000005">
    <property type="protein sequence ID" value="MXR19414.1"/>
    <property type="molecule type" value="Genomic_DNA"/>
</dbReference>
<dbReference type="Pfam" id="PF26047">
    <property type="entry name" value="DUF8015"/>
    <property type="match status" value="1"/>
</dbReference>
<dbReference type="RefSeq" id="WP_159525003.1">
    <property type="nucleotide sequence ID" value="NZ_WUUU01000005.1"/>
</dbReference>
<sequence length="89" mass="9253">MSHQSGRSVTYYDRVLAAIAVSLLAGGLAGLFTPVAVVTGLAAGSVAATVFVYAGLFRNPPVPRTDRRVTAAVVVWHTVLLSLLALAFL</sequence>
<feature type="transmembrane region" description="Helical" evidence="1">
    <location>
        <begin position="12"/>
        <end position="32"/>
    </location>
</feature>
<keyword evidence="1" id="KW-0472">Membrane</keyword>
<dbReference type="AlphaFoldDB" id="A0A6B0SCJ9"/>
<name>A0A6B0SCJ9_9EURY</name>
<protein>
    <submittedName>
        <fullName evidence="2">Uncharacterized protein</fullName>
    </submittedName>
</protein>
<accession>A0A6B0SCJ9</accession>
<dbReference type="Proteomes" id="UP000471521">
    <property type="component" value="Unassembled WGS sequence"/>
</dbReference>
<evidence type="ECO:0000313" key="3">
    <source>
        <dbReference type="Proteomes" id="UP000471521"/>
    </source>
</evidence>
<feature type="transmembrane region" description="Helical" evidence="1">
    <location>
        <begin position="69"/>
        <end position="88"/>
    </location>
</feature>
<evidence type="ECO:0000313" key="2">
    <source>
        <dbReference type="EMBL" id="MXR19414.1"/>
    </source>
</evidence>
<dbReference type="InterPro" id="IPR058328">
    <property type="entry name" value="DUF8015"/>
</dbReference>
<reference evidence="2 3" key="1">
    <citation type="submission" date="2019-12" db="EMBL/GenBank/DDBJ databases">
        <title>Isolation and characterization of three novel carbon monoxide-oxidizing members of Halobacteria from salione crusts and soils.</title>
        <authorList>
            <person name="Myers M.R."/>
            <person name="King G.M."/>
        </authorList>
    </citation>
    <scope>NUCLEOTIDE SEQUENCE [LARGE SCALE GENOMIC DNA]</scope>
    <source>
        <strain evidence="2 3">PCN9</strain>
    </source>
</reference>
<proteinExistence type="predicted"/>
<keyword evidence="3" id="KW-1185">Reference proteome</keyword>
<keyword evidence="1" id="KW-1133">Transmembrane helix</keyword>